<evidence type="ECO:0000256" key="4">
    <source>
        <dbReference type="ARBA" id="ARBA00022741"/>
    </source>
</evidence>
<protein>
    <recommendedName>
        <fullName evidence="8">Spermidine/putrescine import ATP-binding protein PotA</fullName>
        <ecNumber evidence="8">7.6.2.11</ecNumber>
    </recommendedName>
</protein>
<dbReference type="InterPro" id="IPR027417">
    <property type="entry name" value="P-loop_NTPase"/>
</dbReference>
<evidence type="ECO:0000313" key="10">
    <source>
        <dbReference type="EMBL" id="SNZ06719.1"/>
    </source>
</evidence>
<keyword evidence="11" id="KW-1185">Reference proteome</keyword>
<dbReference type="GO" id="GO:0015847">
    <property type="term" value="P:putrescine transport"/>
    <property type="evidence" value="ECO:0007669"/>
    <property type="project" value="UniProtKB-ARBA"/>
</dbReference>
<evidence type="ECO:0000256" key="3">
    <source>
        <dbReference type="ARBA" id="ARBA00022519"/>
    </source>
</evidence>
<evidence type="ECO:0000256" key="2">
    <source>
        <dbReference type="ARBA" id="ARBA00022475"/>
    </source>
</evidence>
<dbReference type="PROSITE" id="PS00211">
    <property type="entry name" value="ABC_TRANSPORTER_1"/>
    <property type="match status" value="1"/>
</dbReference>
<evidence type="ECO:0000256" key="1">
    <source>
        <dbReference type="ARBA" id="ARBA00022448"/>
    </source>
</evidence>
<dbReference type="EC" id="7.6.2.11" evidence="8"/>
<dbReference type="PANTHER" id="PTHR42781">
    <property type="entry name" value="SPERMIDINE/PUTRESCINE IMPORT ATP-BINDING PROTEIN POTA"/>
    <property type="match status" value="1"/>
</dbReference>
<dbReference type="GO" id="GO:0016887">
    <property type="term" value="F:ATP hydrolysis activity"/>
    <property type="evidence" value="ECO:0007669"/>
    <property type="project" value="InterPro"/>
</dbReference>
<keyword evidence="6 8" id="KW-1278">Translocase</keyword>
<dbReference type="NCBIfam" id="TIGR01187">
    <property type="entry name" value="potA"/>
    <property type="match status" value="1"/>
</dbReference>
<dbReference type="SUPFAM" id="SSF50331">
    <property type="entry name" value="MOP-like"/>
    <property type="match status" value="1"/>
</dbReference>
<dbReference type="InterPro" id="IPR013611">
    <property type="entry name" value="Transp-assoc_OB_typ2"/>
</dbReference>
<dbReference type="PANTHER" id="PTHR42781:SF5">
    <property type="entry name" value="PUTRESCINE TRANSPORT ATP-BINDING PROTEIN POTG"/>
    <property type="match status" value="1"/>
</dbReference>
<comment type="similarity">
    <text evidence="8">Belongs to the ABC transporter superfamily. Spermidine/putrescine importer (TC 3.A.1.11.1) family.</text>
</comment>
<sequence length="388" mass="43629">MSNNGAAVPACDFAPWDKPNETPLVKFENVTKKYGSFTAIDDLTLNIYEREFFALLGPSGCGKTTMMRMLAGFETPTEGSITLGGEPLSASAPHERPVNMMFQSYALFPHMSVEQNIAFGLKQERRPKAEIKDRVEEMLSLVQLEQFAKRKPHQLSGGQRQRVALARSLAKRPKLLLLDEPLGALDRKLREQTQFELMDIQEKLGMTFVIVTHDQEEAMTVASRIAVMDHGKIIQVATPSDIYEHPNSRYCASFLGDINIIEGRTSGGCDSENDVTLLSWAEGQKDIRIRLRNDDPHPPKDSQAWLAIRPEKIRISKDEPLDAHNYVKGKVLDIAYTGTFSTYHVKLGNGQVIKSQEANVQHLSKRPITWDDEVFIHWRAGSGVLLER</sequence>
<name>A0A285NBB3_9HYPH</name>
<dbReference type="SMART" id="SM00382">
    <property type="entry name" value="AAA"/>
    <property type="match status" value="1"/>
</dbReference>
<evidence type="ECO:0000313" key="11">
    <source>
        <dbReference type="Proteomes" id="UP000219439"/>
    </source>
</evidence>
<dbReference type="GO" id="GO:0043190">
    <property type="term" value="C:ATP-binding cassette (ABC) transporter complex"/>
    <property type="evidence" value="ECO:0007669"/>
    <property type="project" value="InterPro"/>
</dbReference>
<dbReference type="FunFam" id="3.40.50.300:FF:000133">
    <property type="entry name" value="Spermidine/putrescine import ATP-binding protein PotA"/>
    <property type="match status" value="1"/>
</dbReference>
<dbReference type="Pfam" id="PF08402">
    <property type="entry name" value="TOBE_2"/>
    <property type="match status" value="1"/>
</dbReference>
<keyword evidence="2 8" id="KW-1003">Cell membrane</keyword>
<keyword evidence="4 8" id="KW-0547">Nucleotide-binding</keyword>
<dbReference type="InterPro" id="IPR005893">
    <property type="entry name" value="PotA-like"/>
</dbReference>
<keyword evidence="3" id="KW-0997">Cell inner membrane</keyword>
<organism evidence="10 11">
    <name type="scientific">Cohaesibacter gelatinilyticus</name>
    <dbReference type="NCBI Taxonomy" id="372072"/>
    <lineage>
        <taxon>Bacteria</taxon>
        <taxon>Pseudomonadati</taxon>
        <taxon>Pseudomonadota</taxon>
        <taxon>Alphaproteobacteria</taxon>
        <taxon>Hyphomicrobiales</taxon>
        <taxon>Cohaesibacteraceae</taxon>
    </lineage>
</organism>
<keyword evidence="1 8" id="KW-0813">Transport</keyword>
<dbReference type="GO" id="GO:0015417">
    <property type="term" value="F:ABC-type polyamine transporter activity"/>
    <property type="evidence" value="ECO:0007669"/>
    <property type="project" value="UniProtKB-EC"/>
</dbReference>
<comment type="function">
    <text evidence="8">Part of the ABC transporter complex PotABCD involved in spermidine/putrescine import. Responsible for energy coupling to the transport system.</text>
</comment>
<evidence type="ECO:0000256" key="6">
    <source>
        <dbReference type="ARBA" id="ARBA00022967"/>
    </source>
</evidence>
<dbReference type="Gene3D" id="2.40.50.100">
    <property type="match status" value="1"/>
</dbReference>
<dbReference type="Proteomes" id="UP000219439">
    <property type="component" value="Unassembled WGS sequence"/>
</dbReference>
<dbReference type="PROSITE" id="PS50893">
    <property type="entry name" value="ABC_TRANSPORTER_2"/>
    <property type="match status" value="1"/>
</dbReference>
<dbReference type="AlphaFoldDB" id="A0A285NBB3"/>
<evidence type="ECO:0000256" key="7">
    <source>
        <dbReference type="ARBA" id="ARBA00023136"/>
    </source>
</evidence>
<feature type="domain" description="ABC transporter" evidence="9">
    <location>
        <begin position="25"/>
        <end position="255"/>
    </location>
</feature>
<comment type="subunit">
    <text evidence="8">The complex is composed of two ATP-binding proteins (PotA), two transmembrane proteins (PotB and PotC) and a solute-binding protein (PotD).</text>
</comment>
<dbReference type="InterPro" id="IPR003439">
    <property type="entry name" value="ABC_transporter-like_ATP-bd"/>
</dbReference>
<accession>A0A285NBB3</accession>
<reference evidence="10 11" key="1">
    <citation type="submission" date="2017-09" db="EMBL/GenBank/DDBJ databases">
        <authorList>
            <person name="Ehlers B."/>
            <person name="Leendertz F.H."/>
        </authorList>
    </citation>
    <scope>NUCLEOTIDE SEQUENCE [LARGE SCALE GENOMIC DNA]</scope>
    <source>
        <strain evidence="10 11">DSM 18289</strain>
    </source>
</reference>
<evidence type="ECO:0000256" key="5">
    <source>
        <dbReference type="ARBA" id="ARBA00022840"/>
    </source>
</evidence>
<evidence type="ECO:0000256" key="8">
    <source>
        <dbReference type="RuleBase" id="RU364083"/>
    </source>
</evidence>
<dbReference type="InterPro" id="IPR003593">
    <property type="entry name" value="AAA+_ATPase"/>
</dbReference>
<dbReference type="OrthoDB" id="9802264at2"/>
<evidence type="ECO:0000259" key="9">
    <source>
        <dbReference type="PROSITE" id="PS50893"/>
    </source>
</evidence>
<dbReference type="InterPro" id="IPR017871">
    <property type="entry name" value="ABC_transporter-like_CS"/>
</dbReference>
<dbReference type="InterPro" id="IPR008995">
    <property type="entry name" value="Mo/tungstate-bd_C_term_dom"/>
</dbReference>
<gene>
    <name evidence="8" type="primary">potA</name>
    <name evidence="10" type="ORF">SAMN06265368_0515</name>
</gene>
<dbReference type="RefSeq" id="WP_097151833.1">
    <property type="nucleotide sequence ID" value="NZ_OBEL01000001.1"/>
</dbReference>
<dbReference type="EMBL" id="OBEL01000001">
    <property type="protein sequence ID" value="SNZ06719.1"/>
    <property type="molecule type" value="Genomic_DNA"/>
</dbReference>
<dbReference type="Gene3D" id="3.40.50.300">
    <property type="entry name" value="P-loop containing nucleotide triphosphate hydrolases"/>
    <property type="match status" value="1"/>
</dbReference>
<dbReference type="SUPFAM" id="SSF52540">
    <property type="entry name" value="P-loop containing nucleoside triphosphate hydrolases"/>
    <property type="match status" value="1"/>
</dbReference>
<dbReference type="InterPro" id="IPR050093">
    <property type="entry name" value="ABC_SmlMolc_Importer"/>
</dbReference>
<proteinExistence type="inferred from homology"/>
<keyword evidence="5 8" id="KW-0067">ATP-binding</keyword>
<comment type="catalytic activity">
    <reaction evidence="8">
        <text>ATP + H2O + polyamine-[polyamine-binding protein]Side 1 = ADP + phosphate + polyamineSide 2 + [polyamine-binding protein]Side 1.</text>
        <dbReference type="EC" id="7.6.2.11"/>
    </reaction>
</comment>
<keyword evidence="7 8" id="KW-0472">Membrane</keyword>
<dbReference type="GO" id="GO:0005524">
    <property type="term" value="F:ATP binding"/>
    <property type="evidence" value="ECO:0007669"/>
    <property type="project" value="UniProtKB-KW"/>
</dbReference>
<dbReference type="Pfam" id="PF00005">
    <property type="entry name" value="ABC_tran"/>
    <property type="match status" value="1"/>
</dbReference>